<name>A0A850QC79_9RHOB</name>
<dbReference type="Pfam" id="PF01613">
    <property type="entry name" value="Flavin_Reduct"/>
    <property type="match status" value="1"/>
</dbReference>
<evidence type="ECO:0000313" key="6">
    <source>
        <dbReference type="Proteomes" id="UP000592216"/>
    </source>
</evidence>
<dbReference type="PANTHER" id="PTHR30466:SF1">
    <property type="entry name" value="FMN REDUCTASE (NADH) RUTF"/>
    <property type="match status" value="1"/>
</dbReference>
<accession>A0A850QC79</accession>
<dbReference type="InterPro" id="IPR050268">
    <property type="entry name" value="NADH-dep_flavin_reductase"/>
</dbReference>
<dbReference type="SUPFAM" id="SSF50475">
    <property type="entry name" value="FMN-binding split barrel"/>
    <property type="match status" value="1"/>
</dbReference>
<proteinExistence type="predicted"/>
<dbReference type="InterPro" id="IPR012349">
    <property type="entry name" value="Split_barrel_FMN-bd"/>
</dbReference>
<evidence type="ECO:0000313" key="4">
    <source>
        <dbReference type="EMBL" id="NVO27570.1"/>
    </source>
</evidence>
<dbReference type="AlphaFoldDB" id="A0A850QC79"/>
<dbReference type="GO" id="GO:0006208">
    <property type="term" value="P:pyrimidine nucleobase catabolic process"/>
    <property type="evidence" value="ECO:0007669"/>
    <property type="project" value="TreeGrafter"/>
</dbReference>
<organism evidence="3 6">
    <name type="scientific">Donghicola mangrovi</name>
    <dbReference type="NCBI Taxonomy" id="2729614"/>
    <lineage>
        <taxon>Bacteria</taxon>
        <taxon>Pseudomonadati</taxon>
        <taxon>Pseudomonadota</taxon>
        <taxon>Alphaproteobacteria</taxon>
        <taxon>Rhodobacterales</taxon>
        <taxon>Roseobacteraceae</taxon>
        <taxon>Donghicola</taxon>
    </lineage>
</organism>
<evidence type="ECO:0000313" key="3">
    <source>
        <dbReference type="EMBL" id="NVO24035.1"/>
    </source>
</evidence>
<dbReference type="EMBL" id="JABCJE010000004">
    <property type="protein sequence ID" value="NVO24035.1"/>
    <property type="molecule type" value="Genomic_DNA"/>
</dbReference>
<dbReference type="SMART" id="SM00903">
    <property type="entry name" value="Flavin_Reduct"/>
    <property type="match status" value="1"/>
</dbReference>
<comment type="caution">
    <text evidence="3">The sequence shown here is derived from an EMBL/GenBank/DDBJ whole genome shotgun (WGS) entry which is preliminary data.</text>
</comment>
<dbReference type="Proteomes" id="UP000592216">
    <property type="component" value="Unassembled WGS sequence"/>
</dbReference>
<dbReference type="EMBL" id="JABCJD010000003">
    <property type="protein sequence ID" value="NVO27570.1"/>
    <property type="molecule type" value="Genomic_DNA"/>
</dbReference>
<protein>
    <submittedName>
        <fullName evidence="3">Flavin reductase</fullName>
    </submittedName>
</protein>
<dbReference type="PANTHER" id="PTHR30466">
    <property type="entry name" value="FLAVIN REDUCTASE"/>
    <property type="match status" value="1"/>
</dbReference>
<gene>
    <name evidence="4" type="ORF">HJ526_09080</name>
    <name evidence="3" type="ORF">HJ536_11775</name>
</gene>
<dbReference type="Gene3D" id="2.30.110.10">
    <property type="entry name" value="Electron Transport, Fmn-binding Protein, Chain A"/>
    <property type="match status" value="1"/>
</dbReference>
<evidence type="ECO:0000313" key="5">
    <source>
        <dbReference type="Proteomes" id="UP000523601"/>
    </source>
</evidence>
<keyword evidence="1" id="KW-0560">Oxidoreductase</keyword>
<evidence type="ECO:0000256" key="1">
    <source>
        <dbReference type="ARBA" id="ARBA00023002"/>
    </source>
</evidence>
<evidence type="ECO:0000259" key="2">
    <source>
        <dbReference type="SMART" id="SM00903"/>
    </source>
</evidence>
<sequence length="152" mass="16239">MSRLGAAVTVLTTDGVAGRHGMTASAVCSVTDTPPTLLVCVNTRNRSHDLFVQNGVLCVNVLGPRHRDLSGQFAGQCDGDRFAQGGWTTRATGAPVLDDAVAAFDCRIINREVIGTHSVFFCQVEDIALTEGDASGLMWFGRQFHHLPQIAV</sequence>
<reference evidence="5 6" key="1">
    <citation type="submission" date="2020-04" db="EMBL/GenBank/DDBJ databases">
        <title>Donghicola sp., a member of the Rhodobacteraceae family isolated from mangrove forest in Thailand.</title>
        <authorList>
            <person name="Charoenyingcharoen P."/>
            <person name="Yukphan P."/>
        </authorList>
    </citation>
    <scope>NUCLEOTIDE SEQUENCE [LARGE SCALE GENOMIC DNA]</scope>
    <source>
        <strain evidence="3 6">B5-SW-15</strain>
        <strain evidence="4 5">C2-DW-16</strain>
    </source>
</reference>
<dbReference type="GO" id="GO:0010181">
    <property type="term" value="F:FMN binding"/>
    <property type="evidence" value="ECO:0007669"/>
    <property type="project" value="InterPro"/>
</dbReference>
<dbReference type="GO" id="GO:0042602">
    <property type="term" value="F:riboflavin reductase (NADPH) activity"/>
    <property type="evidence" value="ECO:0007669"/>
    <property type="project" value="TreeGrafter"/>
</dbReference>
<dbReference type="Proteomes" id="UP000523601">
    <property type="component" value="Unassembled WGS sequence"/>
</dbReference>
<feature type="domain" description="Flavin reductase like" evidence="2">
    <location>
        <begin position="1"/>
        <end position="146"/>
    </location>
</feature>
<dbReference type="InterPro" id="IPR002563">
    <property type="entry name" value="Flavin_Rdtase-like_dom"/>
</dbReference>
<keyword evidence="5" id="KW-1185">Reference proteome</keyword>